<reference evidence="5" key="1">
    <citation type="submission" date="2017-06" db="EMBL/GenBank/DDBJ databases">
        <title>Genome analysis of Fimbriiglobus ruber SP5, the first member of the order Planctomycetales with confirmed chitinolytic capability.</title>
        <authorList>
            <person name="Ravin N.V."/>
            <person name="Rakitin A.L."/>
            <person name="Ivanova A.A."/>
            <person name="Beletsky A.V."/>
            <person name="Kulichevskaya I.S."/>
            <person name="Mardanov A.V."/>
            <person name="Dedysh S.N."/>
        </authorList>
    </citation>
    <scope>NUCLEOTIDE SEQUENCE [LARGE SCALE GENOMIC DNA]</scope>
    <source>
        <strain evidence="5">SP5</strain>
    </source>
</reference>
<dbReference type="Gene3D" id="3.30.565.10">
    <property type="entry name" value="Histidine kinase-like ATPase, C-terminal domain"/>
    <property type="match status" value="1"/>
</dbReference>
<dbReference type="Proteomes" id="UP000214646">
    <property type="component" value="Unassembled WGS sequence"/>
</dbReference>
<sequence length="294" mass="32044">MASILVVEDSLFQAKHLEGILLGAGHKVELAGNGVAGLAAVRRALPDLVLTDMNMPEMNGLSLVHALRSEFPALPVLLTTDSGSEELAVSALRAGAASYLPKRNLARDVAELVDEILSVSASQRKQSLFLDRMTSVEYLFALENDTDLIPYAVGHTEALMRQMNLFDPSVHMRVGIAVHEAVVNAIVHGNLEIGSDLKEGNWQAYHDLVAARARQLPYSRRRVHIAIRATRSTVLEIRVRDEGPGFDPKKLPDPTASANLDKASGRGLLLIRTFFDTIEHSATGNEITMIKRTA</sequence>
<dbReference type="PROSITE" id="PS50110">
    <property type="entry name" value="RESPONSE_REGULATORY"/>
    <property type="match status" value="1"/>
</dbReference>
<evidence type="ECO:0000256" key="2">
    <source>
        <dbReference type="PROSITE-ProRule" id="PRU00169"/>
    </source>
</evidence>
<dbReference type="Pfam" id="PF00072">
    <property type="entry name" value="Response_reg"/>
    <property type="match status" value="1"/>
</dbReference>
<dbReference type="OrthoDB" id="9770645at2"/>
<dbReference type="InterPro" id="IPR001789">
    <property type="entry name" value="Sig_transdc_resp-reg_receiver"/>
</dbReference>
<evidence type="ECO:0000313" key="4">
    <source>
        <dbReference type="EMBL" id="OWK34732.1"/>
    </source>
</evidence>
<keyword evidence="1 2" id="KW-0597">Phosphoprotein</keyword>
<proteinExistence type="predicted"/>
<dbReference type="InterPro" id="IPR003594">
    <property type="entry name" value="HATPase_dom"/>
</dbReference>
<evidence type="ECO:0000256" key="1">
    <source>
        <dbReference type="ARBA" id="ARBA00022553"/>
    </source>
</evidence>
<dbReference type="SUPFAM" id="SSF55874">
    <property type="entry name" value="ATPase domain of HSP90 chaperone/DNA topoisomerase II/histidine kinase"/>
    <property type="match status" value="1"/>
</dbReference>
<dbReference type="PANTHER" id="PTHR44591:SF3">
    <property type="entry name" value="RESPONSE REGULATORY DOMAIN-CONTAINING PROTEIN"/>
    <property type="match status" value="1"/>
</dbReference>
<dbReference type="AlphaFoldDB" id="A0A225CZQ3"/>
<dbReference type="SMART" id="SM00448">
    <property type="entry name" value="REC"/>
    <property type="match status" value="1"/>
</dbReference>
<dbReference type="RefSeq" id="WP_088259986.1">
    <property type="nucleotide sequence ID" value="NZ_NIDE01000019.1"/>
</dbReference>
<accession>A0A225CZQ3</accession>
<dbReference type="SUPFAM" id="SSF52172">
    <property type="entry name" value="CheY-like"/>
    <property type="match status" value="1"/>
</dbReference>
<organism evidence="4 5">
    <name type="scientific">Fimbriiglobus ruber</name>
    <dbReference type="NCBI Taxonomy" id="1908690"/>
    <lineage>
        <taxon>Bacteria</taxon>
        <taxon>Pseudomonadati</taxon>
        <taxon>Planctomycetota</taxon>
        <taxon>Planctomycetia</taxon>
        <taxon>Gemmatales</taxon>
        <taxon>Gemmataceae</taxon>
        <taxon>Fimbriiglobus</taxon>
    </lineage>
</organism>
<name>A0A225CZQ3_9BACT</name>
<keyword evidence="5" id="KW-1185">Reference proteome</keyword>
<evidence type="ECO:0000259" key="3">
    <source>
        <dbReference type="PROSITE" id="PS50110"/>
    </source>
</evidence>
<evidence type="ECO:0000313" key="5">
    <source>
        <dbReference type="Proteomes" id="UP000214646"/>
    </source>
</evidence>
<gene>
    <name evidence="4" type="ORF">FRUB_09574</name>
</gene>
<dbReference type="GO" id="GO:0000160">
    <property type="term" value="P:phosphorelay signal transduction system"/>
    <property type="evidence" value="ECO:0007669"/>
    <property type="project" value="InterPro"/>
</dbReference>
<dbReference type="InterPro" id="IPR036890">
    <property type="entry name" value="HATPase_C_sf"/>
</dbReference>
<protein>
    <submittedName>
        <fullName evidence="4">Response regulator of zinc sigma-54-dependent two-component system</fullName>
    </submittedName>
</protein>
<feature type="modified residue" description="4-aspartylphosphate" evidence="2">
    <location>
        <position position="52"/>
    </location>
</feature>
<dbReference type="Gene3D" id="3.40.50.2300">
    <property type="match status" value="1"/>
</dbReference>
<dbReference type="InterPro" id="IPR011006">
    <property type="entry name" value="CheY-like_superfamily"/>
</dbReference>
<dbReference type="CDD" id="cd00156">
    <property type="entry name" value="REC"/>
    <property type="match status" value="1"/>
</dbReference>
<dbReference type="PANTHER" id="PTHR44591">
    <property type="entry name" value="STRESS RESPONSE REGULATOR PROTEIN 1"/>
    <property type="match status" value="1"/>
</dbReference>
<dbReference type="InterPro" id="IPR050595">
    <property type="entry name" value="Bact_response_regulator"/>
</dbReference>
<dbReference type="EMBL" id="NIDE01000019">
    <property type="protein sequence ID" value="OWK34732.1"/>
    <property type="molecule type" value="Genomic_DNA"/>
</dbReference>
<dbReference type="CDD" id="cd16936">
    <property type="entry name" value="HATPase_RsbW-like"/>
    <property type="match status" value="1"/>
</dbReference>
<dbReference type="Pfam" id="PF13581">
    <property type="entry name" value="HATPase_c_2"/>
    <property type="match status" value="1"/>
</dbReference>
<comment type="caution">
    <text evidence="4">The sequence shown here is derived from an EMBL/GenBank/DDBJ whole genome shotgun (WGS) entry which is preliminary data.</text>
</comment>
<feature type="domain" description="Response regulatory" evidence="3">
    <location>
        <begin position="3"/>
        <end position="117"/>
    </location>
</feature>